<gene>
    <name evidence="1" type="ORF">GMARGA_LOCUS4544</name>
</gene>
<comment type="caution">
    <text evidence="1">The sequence shown here is derived from an EMBL/GenBank/DDBJ whole genome shotgun (WGS) entry which is preliminary data.</text>
</comment>
<sequence length="52" mass="6138">SRERLRVKCPRCENNFIYKLADKENKIVIEKEVLEEAIKLFESHQCLDSSKG</sequence>
<keyword evidence="2" id="KW-1185">Reference proteome</keyword>
<evidence type="ECO:0000313" key="2">
    <source>
        <dbReference type="Proteomes" id="UP000789901"/>
    </source>
</evidence>
<organism evidence="1 2">
    <name type="scientific">Gigaspora margarita</name>
    <dbReference type="NCBI Taxonomy" id="4874"/>
    <lineage>
        <taxon>Eukaryota</taxon>
        <taxon>Fungi</taxon>
        <taxon>Fungi incertae sedis</taxon>
        <taxon>Mucoromycota</taxon>
        <taxon>Glomeromycotina</taxon>
        <taxon>Glomeromycetes</taxon>
        <taxon>Diversisporales</taxon>
        <taxon>Gigasporaceae</taxon>
        <taxon>Gigaspora</taxon>
    </lineage>
</organism>
<evidence type="ECO:0000313" key="1">
    <source>
        <dbReference type="EMBL" id="CAG8550732.1"/>
    </source>
</evidence>
<proteinExistence type="predicted"/>
<reference evidence="1 2" key="1">
    <citation type="submission" date="2021-06" db="EMBL/GenBank/DDBJ databases">
        <authorList>
            <person name="Kallberg Y."/>
            <person name="Tangrot J."/>
            <person name="Rosling A."/>
        </authorList>
    </citation>
    <scope>NUCLEOTIDE SEQUENCE [LARGE SCALE GENOMIC DNA]</scope>
    <source>
        <strain evidence="1 2">120-4 pot B 10/14</strain>
    </source>
</reference>
<dbReference type="Proteomes" id="UP000789901">
    <property type="component" value="Unassembled WGS sequence"/>
</dbReference>
<name>A0ABN7UAP7_GIGMA</name>
<protein>
    <submittedName>
        <fullName evidence="1">6110_t:CDS:1</fullName>
    </submittedName>
</protein>
<feature type="non-terminal residue" evidence="1">
    <location>
        <position position="1"/>
    </location>
</feature>
<dbReference type="EMBL" id="CAJVQB010001805">
    <property type="protein sequence ID" value="CAG8550732.1"/>
    <property type="molecule type" value="Genomic_DNA"/>
</dbReference>
<accession>A0ABN7UAP7</accession>